<organism evidence="7 8">
    <name type="scientific">Bipolaricaulis sibiricus</name>
    <dbReference type="NCBI Taxonomy" id="2501609"/>
    <lineage>
        <taxon>Bacteria</taxon>
        <taxon>Candidatus Bipolaricaulota</taxon>
        <taxon>Candidatus Bipolaricaulia</taxon>
        <taxon>Candidatus Bipolaricaulales</taxon>
        <taxon>Candidatus Bipolaricaulaceae</taxon>
        <taxon>Candidatus Bipolaricaulis</taxon>
    </lineage>
</organism>
<dbReference type="InterPro" id="IPR050833">
    <property type="entry name" value="Poly_Biosynth_Transport"/>
</dbReference>
<keyword evidence="3 6" id="KW-0812">Transmembrane</keyword>
<dbReference type="AlphaFoldDB" id="A0A410FT27"/>
<dbReference type="PANTHER" id="PTHR30250:SF11">
    <property type="entry name" value="O-ANTIGEN TRANSPORTER-RELATED"/>
    <property type="match status" value="1"/>
</dbReference>
<name>A0A410FT27_BIPS1</name>
<feature type="transmembrane region" description="Helical" evidence="6">
    <location>
        <begin position="387"/>
        <end position="407"/>
    </location>
</feature>
<dbReference type="EMBL" id="CP034928">
    <property type="protein sequence ID" value="QAA76349.1"/>
    <property type="molecule type" value="Genomic_DNA"/>
</dbReference>
<feature type="transmembrane region" description="Helical" evidence="6">
    <location>
        <begin position="61"/>
        <end position="79"/>
    </location>
</feature>
<evidence type="ECO:0000256" key="4">
    <source>
        <dbReference type="ARBA" id="ARBA00022989"/>
    </source>
</evidence>
<evidence type="ECO:0000256" key="5">
    <source>
        <dbReference type="ARBA" id="ARBA00023136"/>
    </source>
</evidence>
<reference evidence="8" key="1">
    <citation type="submission" date="2018-12" db="EMBL/GenBank/DDBJ databases">
        <title>Complete genome sequence of an uncultured bacterium of the candidate phylum Bipolaricaulota.</title>
        <authorList>
            <person name="Kadnikov V.V."/>
            <person name="Mardanov A.V."/>
            <person name="Beletsky A.V."/>
            <person name="Frank Y.A."/>
            <person name="Karnachuk O.V."/>
            <person name="Ravin N.V."/>
        </authorList>
    </citation>
    <scope>NUCLEOTIDE SEQUENCE [LARGE SCALE GENOMIC DNA]</scope>
</reference>
<keyword evidence="2" id="KW-1003">Cell membrane</keyword>
<feature type="transmembrane region" description="Helical" evidence="6">
    <location>
        <begin position="91"/>
        <end position="113"/>
    </location>
</feature>
<evidence type="ECO:0000313" key="8">
    <source>
        <dbReference type="Proteomes" id="UP000287233"/>
    </source>
</evidence>
<feature type="transmembrane region" description="Helical" evidence="6">
    <location>
        <begin position="318"/>
        <end position="342"/>
    </location>
</feature>
<dbReference type="Proteomes" id="UP000287233">
    <property type="component" value="Chromosome"/>
</dbReference>
<feature type="transmembrane region" description="Helical" evidence="6">
    <location>
        <begin position="354"/>
        <end position="375"/>
    </location>
</feature>
<dbReference type="KEGG" id="bih:BIP78_0583"/>
<dbReference type="Pfam" id="PF13440">
    <property type="entry name" value="Polysacc_synt_3"/>
    <property type="match status" value="1"/>
</dbReference>
<evidence type="ECO:0000256" key="1">
    <source>
        <dbReference type="ARBA" id="ARBA00004651"/>
    </source>
</evidence>
<dbReference type="GO" id="GO:0005886">
    <property type="term" value="C:plasma membrane"/>
    <property type="evidence" value="ECO:0007669"/>
    <property type="project" value="UniProtKB-SubCell"/>
</dbReference>
<feature type="transmembrane region" description="Helical" evidence="6">
    <location>
        <begin position="28"/>
        <end position="49"/>
    </location>
</feature>
<proteinExistence type="predicted"/>
<evidence type="ECO:0000256" key="6">
    <source>
        <dbReference type="SAM" id="Phobius"/>
    </source>
</evidence>
<accession>A0A410FT27</accession>
<feature type="transmembrane region" description="Helical" evidence="6">
    <location>
        <begin position="133"/>
        <end position="155"/>
    </location>
</feature>
<comment type="subcellular location">
    <subcellularLocation>
        <location evidence="1">Cell membrane</location>
        <topology evidence="1">Multi-pass membrane protein</topology>
    </subcellularLocation>
</comment>
<evidence type="ECO:0000256" key="3">
    <source>
        <dbReference type="ARBA" id="ARBA00022692"/>
    </source>
</evidence>
<sequence>MGLRATACAWVRNTVLRALPRGRFARSVTVLAGGAALGQAITVLVSPILTRLYSPEDFGIFGVYASMLGIITVIASLRYEYAIPLPEDDETAANILALCFVLLLGMTTLSWFVIQGLGSRITSWANVPGLRRYLWLVPLGILGAGTYQVLNYWAVRKRDFRRIARTRVSRGVGRAAIQVGVGFASAGPLGLLLGQLAGETAGSASLGWAAWVKDRSSLKAINLAGMRRAGARYRRFPLLSSWGGLLDALGLHVPQVLFAAFYGAEVAGWFALGQRVIAAPLNLVGDSVAQVYFGEAARLPRDDTKAMRRLFLKLTGRLALTGGLPVAVICALAPWLFTIFFGPEWETAGRYVQILGLMFAVRFAIVPLAHTLNILERQDLYLFWDGTRAALVVGSLLMGKVVGFSHIAAVGTYSLAMLIAYIILWGLAWHALKVKSRGGGQEA</sequence>
<evidence type="ECO:0000313" key="7">
    <source>
        <dbReference type="EMBL" id="QAA76349.1"/>
    </source>
</evidence>
<gene>
    <name evidence="7" type="ORF">BIP78_0583</name>
</gene>
<keyword evidence="5 6" id="KW-0472">Membrane</keyword>
<feature type="transmembrane region" description="Helical" evidence="6">
    <location>
        <begin position="413"/>
        <end position="432"/>
    </location>
</feature>
<dbReference type="PANTHER" id="PTHR30250">
    <property type="entry name" value="PST FAMILY PREDICTED COLANIC ACID TRANSPORTER"/>
    <property type="match status" value="1"/>
</dbReference>
<evidence type="ECO:0000256" key="2">
    <source>
        <dbReference type="ARBA" id="ARBA00022475"/>
    </source>
</evidence>
<keyword evidence="4 6" id="KW-1133">Transmembrane helix</keyword>
<protein>
    <submittedName>
        <fullName evidence="7">Lipopolysaccharide biosynthesis protein</fullName>
    </submittedName>
</protein>